<evidence type="ECO:0000313" key="1">
    <source>
        <dbReference type="EMBL" id="SDP22665.1"/>
    </source>
</evidence>
<dbReference type="OrthoDB" id="3215846at2"/>
<dbReference type="STRING" id="310781.SAMN05216259_12065"/>
<proteinExistence type="predicted"/>
<organism evidence="1 2">
    <name type="scientific">Actinacidiphila guanduensis</name>
    <dbReference type="NCBI Taxonomy" id="310781"/>
    <lineage>
        <taxon>Bacteria</taxon>
        <taxon>Bacillati</taxon>
        <taxon>Actinomycetota</taxon>
        <taxon>Actinomycetes</taxon>
        <taxon>Kitasatosporales</taxon>
        <taxon>Streptomycetaceae</taxon>
        <taxon>Actinacidiphila</taxon>
    </lineage>
</organism>
<reference evidence="1 2" key="1">
    <citation type="submission" date="2016-10" db="EMBL/GenBank/DDBJ databases">
        <authorList>
            <person name="de Groot N.N."/>
        </authorList>
    </citation>
    <scope>NUCLEOTIDE SEQUENCE [LARGE SCALE GENOMIC DNA]</scope>
    <source>
        <strain evidence="1 2">CGMCC 4.2022</strain>
    </source>
</reference>
<dbReference type="Pfam" id="PF11209">
    <property type="entry name" value="LmeA"/>
    <property type="match status" value="1"/>
</dbReference>
<sequence length="230" mass="23947">MRTARITLIVVVILGVLFVAADRIALAIAQGKAAERAQATEGLSDKPKISIKGFPFLTQAASGTLDHVTISADGVVAGGAGRTVEVQDFHADLYHVKLSDGYRSAKADRATGRALITYDELTKAAGGVTVSYAGPGKTDEVRITGSVRAAKLSVLSKVTVADGQDDTVRLRAETVPEPFESLGLGDEVRHAIDFSPQLSHLPVGLHLQSVTTGKDGVTVTFSGTGVVLAN</sequence>
<gene>
    <name evidence="1" type="ORF">SAMN05216259_12065</name>
</gene>
<accession>A0A1H0QZW9</accession>
<evidence type="ECO:0000313" key="2">
    <source>
        <dbReference type="Proteomes" id="UP000199341"/>
    </source>
</evidence>
<protein>
    <recommendedName>
        <fullName evidence="3">DUF2993 domain-containing protein</fullName>
    </recommendedName>
</protein>
<name>A0A1H0QZW9_9ACTN</name>
<dbReference type="RefSeq" id="WP_093787983.1">
    <property type="nucleotide sequence ID" value="NZ_FNIE01000020.1"/>
</dbReference>
<dbReference type="InterPro" id="IPR021373">
    <property type="entry name" value="DUF2993"/>
</dbReference>
<evidence type="ECO:0008006" key="3">
    <source>
        <dbReference type="Google" id="ProtNLM"/>
    </source>
</evidence>
<dbReference type="Proteomes" id="UP000199341">
    <property type="component" value="Unassembled WGS sequence"/>
</dbReference>
<dbReference type="AlphaFoldDB" id="A0A1H0QZW9"/>
<dbReference type="EMBL" id="FNIE01000020">
    <property type="protein sequence ID" value="SDP22665.1"/>
    <property type="molecule type" value="Genomic_DNA"/>
</dbReference>
<keyword evidence="2" id="KW-1185">Reference proteome</keyword>